<feature type="domain" description="Sdz-33 F-box" evidence="1">
    <location>
        <begin position="137"/>
        <end position="205"/>
    </location>
</feature>
<dbReference type="Pfam" id="PF07735">
    <property type="entry name" value="FBA_2"/>
    <property type="match status" value="1"/>
</dbReference>
<dbReference type="InterPro" id="IPR053222">
    <property type="entry name" value="Zygotic_Embryogenesis-Asso"/>
</dbReference>
<keyword evidence="3" id="KW-1185">Reference proteome</keyword>
<evidence type="ECO:0000259" key="1">
    <source>
        <dbReference type="Pfam" id="PF07735"/>
    </source>
</evidence>
<dbReference type="PANTHER" id="PTHR22899">
    <property type="entry name" value="CYCLIN-RELATED F-BOX FAMILY"/>
    <property type="match status" value="1"/>
</dbReference>
<dbReference type="AlphaFoldDB" id="G0N0F5"/>
<reference evidence="3" key="1">
    <citation type="submission" date="2011-07" db="EMBL/GenBank/DDBJ databases">
        <authorList>
            <consortium name="Caenorhabditis brenneri Sequencing and Analysis Consortium"/>
            <person name="Wilson R.K."/>
        </authorList>
    </citation>
    <scope>NUCLEOTIDE SEQUENCE [LARGE SCALE GENOMIC DNA]</scope>
    <source>
        <strain evidence="3">PB2801</strain>
    </source>
</reference>
<dbReference type="InterPro" id="IPR012885">
    <property type="entry name" value="F-box_Sdz-33"/>
</dbReference>
<protein>
    <recommendedName>
        <fullName evidence="1">Sdz-33 F-box domain-containing protein</fullName>
    </recommendedName>
</protein>
<gene>
    <name evidence="2" type="ORF">CAEBREN_25343</name>
</gene>
<sequence>MSKRARLTAPPAAMMEEENPQFPLFRLPQKEILRTIRVMPINLIIPTKLDWNNNFELKDWLQHILTVFNRKDVDTLHLTSESTQFNLDDLKENFGRPSLLIVEETPNQEYNQLMLQTFLPVDRLNISLQVFENSRIPPEILTKNFLNLQILNLEYGLKLTLDVLLTAKAKTLYLRELHCDELDFNKFIKRWMRHGAYPELEYLCITFPGCGRKSDLKVMRGLWHVQMPFNEIRLFKTEGYDAPIQVRGGNDIRRKGDGMKATIEVDDITLFNRWHMYVWKEHCVVENDEL</sequence>
<organism evidence="3">
    <name type="scientific">Caenorhabditis brenneri</name>
    <name type="common">Nematode worm</name>
    <dbReference type="NCBI Taxonomy" id="135651"/>
    <lineage>
        <taxon>Eukaryota</taxon>
        <taxon>Metazoa</taxon>
        <taxon>Ecdysozoa</taxon>
        <taxon>Nematoda</taxon>
        <taxon>Chromadorea</taxon>
        <taxon>Rhabditida</taxon>
        <taxon>Rhabditina</taxon>
        <taxon>Rhabditomorpha</taxon>
        <taxon>Rhabditoidea</taxon>
        <taxon>Rhabditidae</taxon>
        <taxon>Peloderinae</taxon>
        <taxon>Caenorhabditis</taxon>
    </lineage>
</organism>
<name>G0N0F5_CAEBE</name>
<evidence type="ECO:0000313" key="3">
    <source>
        <dbReference type="Proteomes" id="UP000008068"/>
    </source>
</evidence>
<dbReference type="Proteomes" id="UP000008068">
    <property type="component" value="Unassembled WGS sequence"/>
</dbReference>
<dbReference type="EMBL" id="GL379824">
    <property type="protein sequence ID" value="EGT48929.1"/>
    <property type="molecule type" value="Genomic_DNA"/>
</dbReference>
<proteinExistence type="predicted"/>
<dbReference type="PANTHER" id="PTHR22899:SF0">
    <property type="entry name" value="F-BOX ASSOCIATED DOMAIN-CONTAINING PROTEIN-RELATED"/>
    <property type="match status" value="1"/>
</dbReference>
<accession>G0N0F5</accession>
<dbReference type="InParanoid" id="G0N0F5"/>
<dbReference type="HOGENOM" id="CLU_028840_1_2_1"/>
<evidence type="ECO:0000313" key="2">
    <source>
        <dbReference type="EMBL" id="EGT48929.1"/>
    </source>
</evidence>